<evidence type="ECO:0000256" key="5">
    <source>
        <dbReference type="PIRSR" id="PIRSR001365-2"/>
    </source>
</evidence>
<evidence type="ECO:0000256" key="3">
    <source>
        <dbReference type="PIRNR" id="PIRNR001365"/>
    </source>
</evidence>
<organism evidence="6 7">
    <name type="scientific">Synoicihabitans lomoniglobus</name>
    <dbReference type="NCBI Taxonomy" id="2909285"/>
    <lineage>
        <taxon>Bacteria</taxon>
        <taxon>Pseudomonadati</taxon>
        <taxon>Verrucomicrobiota</taxon>
        <taxon>Opitutia</taxon>
        <taxon>Opitutales</taxon>
        <taxon>Opitutaceae</taxon>
        <taxon>Synoicihabitans</taxon>
    </lineage>
</organism>
<evidence type="ECO:0000313" key="7">
    <source>
        <dbReference type="Proteomes" id="UP001218638"/>
    </source>
</evidence>
<keyword evidence="7" id="KW-1185">Reference proteome</keyword>
<dbReference type="PANTHER" id="PTHR42849:SF1">
    <property type="entry name" value="N-ACETYLNEURAMINATE LYASE"/>
    <property type="match status" value="1"/>
</dbReference>
<dbReference type="InterPro" id="IPR020624">
    <property type="entry name" value="Schiff_base-form_aldolases_CS"/>
</dbReference>
<dbReference type="GO" id="GO:0008747">
    <property type="term" value="F:N-acetylneuraminate lyase activity"/>
    <property type="evidence" value="ECO:0007669"/>
    <property type="project" value="TreeGrafter"/>
</dbReference>
<dbReference type="Gene3D" id="3.20.20.70">
    <property type="entry name" value="Aldolase class I"/>
    <property type="match status" value="1"/>
</dbReference>
<dbReference type="Pfam" id="PF00701">
    <property type="entry name" value="DHDPS"/>
    <property type="match status" value="1"/>
</dbReference>
<proteinExistence type="inferred from homology"/>
<accession>A0AAF0CGC1</accession>
<dbReference type="InterPro" id="IPR020625">
    <property type="entry name" value="Schiff_base-form_aldolases_AS"/>
</dbReference>
<dbReference type="GO" id="GO:0019262">
    <property type="term" value="P:N-acetylneuraminate catabolic process"/>
    <property type="evidence" value="ECO:0007669"/>
    <property type="project" value="TreeGrafter"/>
</dbReference>
<feature type="active site" description="Proton donor/acceptor" evidence="4">
    <location>
        <position position="136"/>
    </location>
</feature>
<dbReference type="PROSITE" id="PS00665">
    <property type="entry name" value="DHDPS_1"/>
    <property type="match status" value="1"/>
</dbReference>
<feature type="binding site" evidence="5">
    <location>
        <position position="207"/>
    </location>
    <ligand>
        <name>pyruvate</name>
        <dbReference type="ChEBI" id="CHEBI:15361"/>
    </ligand>
</feature>
<keyword evidence="2" id="KW-0704">Schiff base</keyword>
<dbReference type="SMART" id="SM01130">
    <property type="entry name" value="DHDPS"/>
    <property type="match status" value="1"/>
</dbReference>
<dbReference type="InterPro" id="IPR002220">
    <property type="entry name" value="DapA-like"/>
</dbReference>
<feature type="binding site" evidence="5">
    <location>
        <position position="49"/>
    </location>
    <ligand>
        <name>pyruvate</name>
        <dbReference type="ChEBI" id="CHEBI:15361"/>
    </ligand>
</feature>
<gene>
    <name evidence="6" type="ORF">PXH66_13795</name>
</gene>
<dbReference type="GO" id="GO:0005829">
    <property type="term" value="C:cytosol"/>
    <property type="evidence" value="ECO:0007669"/>
    <property type="project" value="TreeGrafter"/>
</dbReference>
<feature type="active site" description="Schiff-base intermediate with substrate" evidence="4">
    <location>
        <position position="164"/>
    </location>
</feature>
<evidence type="ECO:0000313" key="6">
    <source>
        <dbReference type="EMBL" id="WED63407.1"/>
    </source>
</evidence>
<reference evidence="6" key="1">
    <citation type="submission" date="2023-03" db="EMBL/GenBank/DDBJ databases">
        <title>Lomoglobus Profundus gen. nov., sp. nov., a novel member of the phylum Verrucomicrobia, isolated from deep-marine sediment of South China Sea.</title>
        <authorList>
            <person name="Ahmad T."/>
            <person name="Ishaq S.E."/>
            <person name="Wang F."/>
        </authorList>
    </citation>
    <scope>NUCLEOTIDE SEQUENCE</scope>
    <source>
        <strain evidence="6">LMO-M01</strain>
    </source>
</reference>
<dbReference type="SUPFAM" id="SSF51569">
    <property type="entry name" value="Aldolase"/>
    <property type="match status" value="1"/>
</dbReference>
<dbReference type="PANTHER" id="PTHR42849">
    <property type="entry name" value="N-ACETYLNEURAMINATE LYASE"/>
    <property type="match status" value="1"/>
</dbReference>
<comment type="similarity">
    <text evidence="3">Belongs to the DapA family.</text>
</comment>
<keyword evidence="1 3" id="KW-0456">Lyase</keyword>
<dbReference type="AlphaFoldDB" id="A0AAF0CGC1"/>
<protein>
    <submittedName>
        <fullName evidence="6">Dihydrodipicolinate synthase family protein</fullName>
    </submittedName>
</protein>
<dbReference type="CDD" id="cd00408">
    <property type="entry name" value="DHDPS-like"/>
    <property type="match status" value="1"/>
</dbReference>
<dbReference type="Proteomes" id="UP001218638">
    <property type="component" value="Chromosome"/>
</dbReference>
<sequence length="301" mass="32404">MTALPRAGVLAALWIPTDSQGRLDRMALAAHLNWLRTTGVVGVLALGSTGEFPRFSVAQRKTLLAAIAELAAPLPVLANISDLNHRHAIELGQFARELGLPGVTLMPPHFYPLSAADQLAYFLAVADEVQLPTLLYNFPELTGNRIAVETIEAFAQRAPMAGIKHSGREFDYLPTLVDLGRRHDFVVFSGADTRLPEVAAVGAAGCIGGMVNFVPELMVEIFTSCQEGRASDTVDAVRALVEIGQDLDELTFPLNVAAGMQGRGLKWGETKTVVSADSWARFDRIVTTLRQRYDAAGLAAV</sequence>
<evidence type="ECO:0000256" key="1">
    <source>
        <dbReference type="ARBA" id="ARBA00023239"/>
    </source>
</evidence>
<dbReference type="KEGG" id="slom:PXH66_13795"/>
<dbReference type="EMBL" id="CP119075">
    <property type="protein sequence ID" value="WED63407.1"/>
    <property type="molecule type" value="Genomic_DNA"/>
</dbReference>
<dbReference type="PIRSF" id="PIRSF001365">
    <property type="entry name" value="DHDPS"/>
    <property type="match status" value="1"/>
</dbReference>
<evidence type="ECO:0000256" key="4">
    <source>
        <dbReference type="PIRSR" id="PIRSR001365-1"/>
    </source>
</evidence>
<dbReference type="RefSeq" id="WP_330929216.1">
    <property type="nucleotide sequence ID" value="NZ_CP119075.1"/>
</dbReference>
<dbReference type="InterPro" id="IPR013785">
    <property type="entry name" value="Aldolase_TIM"/>
</dbReference>
<dbReference type="PRINTS" id="PR00146">
    <property type="entry name" value="DHPICSNTHASE"/>
</dbReference>
<name>A0AAF0CGC1_9BACT</name>
<evidence type="ECO:0000256" key="2">
    <source>
        <dbReference type="ARBA" id="ARBA00023270"/>
    </source>
</evidence>
<dbReference type="PROSITE" id="PS00666">
    <property type="entry name" value="DHDPS_2"/>
    <property type="match status" value="1"/>
</dbReference>